<comment type="caution">
    <text evidence="2">The sequence shown here is derived from an EMBL/GenBank/DDBJ whole genome shotgun (WGS) entry which is preliminary data.</text>
</comment>
<reference evidence="2 3" key="1">
    <citation type="submission" date="2016-07" db="EMBL/GenBank/DDBJ databases">
        <title>Pervasive Adenine N6-methylation of Active Genes in Fungi.</title>
        <authorList>
            <consortium name="DOE Joint Genome Institute"/>
            <person name="Mondo S.J."/>
            <person name="Dannebaum R.O."/>
            <person name="Kuo R.C."/>
            <person name="Labutti K."/>
            <person name="Haridas S."/>
            <person name="Kuo A."/>
            <person name="Salamov A."/>
            <person name="Ahrendt S.R."/>
            <person name="Lipzen A."/>
            <person name="Sullivan W."/>
            <person name="Andreopoulos W.B."/>
            <person name="Clum A."/>
            <person name="Lindquist E."/>
            <person name="Daum C."/>
            <person name="Ramamoorthy G.K."/>
            <person name="Gryganskyi A."/>
            <person name="Culley D."/>
            <person name="Magnuson J.K."/>
            <person name="James T.Y."/>
            <person name="O'Malley M.A."/>
            <person name="Stajich J.E."/>
            <person name="Spatafora J.W."/>
            <person name="Visel A."/>
            <person name="Grigoriev I.V."/>
        </authorList>
    </citation>
    <scope>NUCLEOTIDE SEQUENCE [LARGE SCALE GENOMIC DNA]</scope>
    <source>
        <strain evidence="2 3">CBS 115471</strain>
    </source>
</reference>
<dbReference type="Proteomes" id="UP000193144">
    <property type="component" value="Unassembled WGS sequence"/>
</dbReference>
<feature type="region of interest" description="Disordered" evidence="1">
    <location>
        <begin position="108"/>
        <end position="130"/>
    </location>
</feature>
<proteinExistence type="predicted"/>
<keyword evidence="3" id="KW-1185">Reference proteome</keyword>
<dbReference type="EMBL" id="MCFA01000118">
    <property type="protein sequence ID" value="ORY06241.1"/>
    <property type="molecule type" value="Genomic_DNA"/>
</dbReference>
<evidence type="ECO:0000313" key="2">
    <source>
        <dbReference type="EMBL" id="ORY06241.1"/>
    </source>
</evidence>
<protein>
    <submittedName>
        <fullName evidence="2">Uncharacterized protein</fullName>
    </submittedName>
</protein>
<feature type="compositionally biased region" description="Polar residues" evidence="1">
    <location>
        <begin position="82"/>
        <end position="92"/>
    </location>
</feature>
<name>A0A1Y1Z7M2_9PLEO</name>
<feature type="region of interest" description="Disordered" evidence="1">
    <location>
        <begin position="61"/>
        <end position="92"/>
    </location>
</feature>
<sequence>MTAPTRSTKVQLTLSGRPGLACDGSEACHVPCERALMTSLGAWRGFISVFSRPQLSHSHATATSHLHAGPPASVTKTGPEYETSQSSFQDCQGQDRKLNTFFVRSASSQHPSSAGECQNVTQEDQKSGISNKLSTPAVLQPLPVHYRRTVHRQQRAVSNLIEAPNSLSPVPNRGEISYQSASHRSPRTK</sequence>
<dbReference type="AlphaFoldDB" id="A0A1Y1Z7M2"/>
<evidence type="ECO:0000313" key="3">
    <source>
        <dbReference type="Proteomes" id="UP000193144"/>
    </source>
</evidence>
<gene>
    <name evidence="2" type="ORF">BCR34DRAFT_35563</name>
</gene>
<accession>A0A1Y1Z7M2</accession>
<feature type="region of interest" description="Disordered" evidence="1">
    <location>
        <begin position="160"/>
        <end position="189"/>
    </location>
</feature>
<organism evidence="2 3">
    <name type="scientific">Clohesyomyces aquaticus</name>
    <dbReference type="NCBI Taxonomy" id="1231657"/>
    <lineage>
        <taxon>Eukaryota</taxon>
        <taxon>Fungi</taxon>
        <taxon>Dikarya</taxon>
        <taxon>Ascomycota</taxon>
        <taxon>Pezizomycotina</taxon>
        <taxon>Dothideomycetes</taxon>
        <taxon>Pleosporomycetidae</taxon>
        <taxon>Pleosporales</taxon>
        <taxon>Lindgomycetaceae</taxon>
        <taxon>Clohesyomyces</taxon>
    </lineage>
</organism>
<evidence type="ECO:0000256" key="1">
    <source>
        <dbReference type="SAM" id="MobiDB-lite"/>
    </source>
</evidence>